<dbReference type="Gene3D" id="3.30.70.270">
    <property type="match status" value="1"/>
</dbReference>
<dbReference type="InterPro" id="IPR050116">
    <property type="entry name" value="DNA_polymerase-Y"/>
</dbReference>
<proteinExistence type="inferred from homology"/>
<dbReference type="RefSeq" id="WP_166451077.1">
    <property type="nucleotide sequence ID" value="NZ_JAAOMA010000004.1"/>
</dbReference>
<keyword evidence="5" id="KW-0742">SOS response</keyword>
<name>A0ABX0KYD5_9NEIS</name>
<evidence type="ECO:0000313" key="7">
    <source>
        <dbReference type="EMBL" id="NHR04567.1"/>
    </source>
</evidence>
<keyword evidence="2" id="KW-0227">DNA damage</keyword>
<dbReference type="Gene3D" id="3.40.1170.60">
    <property type="match status" value="1"/>
</dbReference>
<accession>A0ABX0KYD5</accession>
<dbReference type="SUPFAM" id="SSF56672">
    <property type="entry name" value="DNA/RNA polymerases"/>
    <property type="match status" value="1"/>
</dbReference>
<evidence type="ECO:0000259" key="6">
    <source>
        <dbReference type="PROSITE" id="PS50173"/>
    </source>
</evidence>
<dbReference type="InterPro" id="IPR043128">
    <property type="entry name" value="Rev_trsase/Diguanyl_cyclase"/>
</dbReference>
<dbReference type="InterPro" id="IPR025188">
    <property type="entry name" value="DUF4113"/>
</dbReference>
<reference evidence="7 8" key="1">
    <citation type="submission" date="2020-03" db="EMBL/GenBank/DDBJ databases">
        <title>Draft genome sequence of environmentally isolated cultures.</title>
        <authorList>
            <person name="Wilson H.S."/>
            <person name="De Leon M.E."/>
        </authorList>
    </citation>
    <scope>NUCLEOTIDE SEQUENCE [LARGE SCALE GENOMIC DNA]</scope>
    <source>
        <strain evidence="7 8">HSC-31F16</strain>
    </source>
</reference>
<dbReference type="CDD" id="cd01700">
    <property type="entry name" value="PolY_Pol_V_umuC"/>
    <property type="match status" value="1"/>
</dbReference>
<organism evidence="7 8">
    <name type="scientific">Chromobacterium fluminis</name>
    <dbReference type="NCBI Taxonomy" id="3044269"/>
    <lineage>
        <taxon>Bacteria</taxon>
        <taxon>Pseudomonadati</taxon>
        <taxon>Pseudomonadota</taxon>
        <taxon>Betaproteobacteria</taxon>
        <taxon>Neisseriales</taxon>
        <taxon>Chromobacteriaceae</taxon>
        <taxon>Chromobacterium</taxon>
    </lineage>
</organism>
<dbReference type="PANTHER" id="PTHR11076">
    <property type="entry name" value="DNA REPAIR POLYMERASE UMUC / TRANSFERASE FAMILY MEMBER"/>
    <property type="match status" value="1"/>
</dbReference>
<gene>
    <name evidence="7" type="ORF">HA052_05090</name>
</gene>
<comment type="caution">
    <text evidence="7">The sequence shown here is derived from an EMBL/GenBank/DDBJ whole genome shotgun (WGS) entry which is preliminary data.</text>
</comment>
<evidence type="ECO:0000256" key="3">
    <source>
        <dbReference type="ARBA" id="ARBA00023199"/>
    </source>
</evidence>
<dbReference type="InterPro" id="IPR017961">
    <property type="entry name" value="DNA_pol_Y-fam_little_finger"/>
</dbReference>
<evidence type="ECO:0000256" key="4">
    <source>
        <dbReference type="ARBA" id="ARBA00023204"/>
    </source>
</evidence>
<keyword evidence="4" id="KW-0234">DNA repair</keyword>
<evidence type="ECO:0000256" key="5">
    <source>
        <dbReference type="ARBA" id="ARBA00023236"/>
    </source>
</evidence>
<dbReference type="Proteomes" id="UP001515641">
    <property type="component" value="Unassembled WGS sequence"/>
</dbReference>
<dbReference type="Pfam" id="PF13438">
    <property type="entry name" value="DUF4113"/>
    <property type="match status" value="1"/>
</dbReference>
<evidence type="ECO:0000256" key="2">
    <source>
        <dbReference type="ARBA" id="ARBA00022763"/>
    </source>
</evidence>
<dbReference type="NCBIfam" id="NF002955">
    <property type="entry name" value="PRK03609.1"/>
    <property type="match status" value="1"/>
</dbReference>
<dbReference type="Gene3D" id="1.10.150.20">
    <property type="entry name" value="5' to 3' exonuclease, C-terminal subdomain"/>
    <property type="match status" value="1"/>
</dbReference>
<dbReference type="EMBL" id="JAAOMA010000004">
    <property type="protein sequence ID" value="NHR04567.1"/>
    <property type="molecule type" value="Genomic_DNA"/>
</dbReference>
<dbReference type="Pfam" id="PF11799">
    <property type="entry name" value="IMS_C"/>
    <property type="match status" value="1"/>
</dbReference>
<dbReference type="PANTHER" id="PTHR11076:SF34">
    <property type="entry name" value="PROTEIN UMUC"/>
    <property type="match status" value="1"/>
</dbReference>
<keyword evidence="3" id="KW-0741">SOS mutagenesis</keyword>
<evidence type="ECO:0000313" key="8">
    <source>
        <dbReference type="Proteomes" id="UP001515641"/>
    </source>
</evidence>
<comment type="similarity">
    <text evidence="1">Belongs to the DNA polymerase type-Y family.</text>
</comment>
<keyword evidence="8" id="KW-1185">Reference proteome</keyword>
<feature type="domain" description="UmuC" evidence="6">
    <location>
        <begin position="4"/>
        <end position="188"/>
    </location>
</feature>
<dbReference type="InterPro" id="IPR043502">
    <property type="entry name" value="DNA/RNA_pol_sf"/>
</dbReference>
<dbReference type="InterPro" id="IPR001126">
    <property type="entry name" value="UmuC"/>
</dbReference>
<dbReference type="Pfam" id="PF00817">
    <property type="entry name" value="IMS"/>
    <property type="match status" value="1"/>
</dbReference>
<dbReference type="PROSITE" id="PS50173">
    <property type="entry name" value="UMUC"/>
    <property type="match status" value="1"/>
</dbReference>
<protein>
    <submittedName>
        <fullName evidence="7">Y-family DNA polymerase</fullName>
    </submittedName>
</protein>
<evidence type="ECO:0000256" key="1">
    <source>
        <dbReference type="ARBA" id="ARBA00010945"/>
    </source>
</evidence>
<sequence length="420" mass="46819">MTTFCLADANSFYAECERLFRPDLAGRPIIVLSHNDGAVVARSAEAKALGIPGFVPFFEIAQLCKKHDVCVFSGNLGLYSDLSRRLMTVLAQWGVDVECYSIDEAFLTLDGVPDLRDYARRLRADVLRRLGLPIGIGIGPTKTLAKLANHVAKTQPRTGGVFAWEWLAPEYQTRLMGRIPVGEVWGVGRRLSEKLLALQIHTALDLQQADPRQIRRQFSVVLQRTIAELNGESCLALEEVAPARQQIICSRSFGRRVTDQDTLAASISHHIARGAEKLRAQRSVARMVAVSIHTNRFGEAPQHHGYTCVPLVQASDDTLELNRAAQAALRSLFRPGFQYQKAGIVLLDIAPREILQADLFAAPPDPRRARLMATLDQLNRDWGRGTVRIGAEGLSDDWRMRQQHRSPCYSTRLDQLLIVE</sequence>